<proteinExistence type="predicted"/>
<dbReference type="Pfam" id="PF24722">
    <property type="entry name" value="DUF7674"/>
    <property type="match status" value="1"/>
</dbReference>
<sequence length="137" mass="15833">MPKPKANKNNTSFIIVNDRLTTDQFLILYSEEFPNLESEIYDAGCRDLIYVQIGLLSNYINECIKKGALKEVRRVFIFFERMVNRVEPDLENALYVAFLEHVKMDGDTENAKEARKLLKAQYLEAWGALRGVIIKGK</sequence>
<gene>
    <name evidence="2" type="ORF">IDJ77_12290</name>
</gene>
<organism evidence="2 3">
    <name type="scientific">Mucilaginibacter pankratovii</name>
    <dbReference type="NCBI Taxonomy" id="2772110"/>
    <lineage>
        <taxon>Bacteria</taxon>
        <taxon>Pseudomonadati</taxon>
        <taxon>Bacteroidota</taxon>
        <taxon>Sphingobacteriia</taxon>
        <taxon>Sphingobacteriales</taxon>
        <taxon>Sphingobacteriaceae</taxon>
        <taxon>Mucilaginibacter</taxon>
    </lineage>
</organism>
<reference evidence="2 3" key="1">
    <citation type="submission" date="2020-09" db="EMBL/GenBank/DDBJ databases">
        <title>Novel species of Mucilaginibacter isolated from a glacier on the Tibetan Plateau.</title>
        <authorList>
            <person name="Liu Q."/>
            <person name="Xin Y.-H."/>
        </authorList>
    </citation>
    <scope>NUCLEOTIDE SEQUENCE [LARGE SCALE GENOMIC DNA]</scope>
    <source>
        <strain evidence="2 3">ZT4R22</strain>
    </source>
</reference>
<dbReference type="InterPro" id="IPR056091">
    <property type="entry name" value="DUF7674"/>
</dbReference>
<keyword evidence="3" id="KW-1185">Reference proteome</keyword>
<evidence type="ECO:0000259" key="1">
    <source>
        <dbReference type="Pfam" id="PF24722"/>
    </source>
</evidence>
<evidence type="ECO:0000313" key="3">
    <source>
        <dbReference type="Proteomes" id="UP000606600"/>
    </source>
</evidence>
<protein>
    <recommendedName>
        <fullName evidence="1">DUF7674 domain-containing protein</fullName>
    </recommendedName>
</protein>
<feature type="domain" description="DUF7674" evidence="1">
    <location>
        <begin position="30"/>
        <end position="127"/>
    </location>
</feature>
<dbReference type="Proteomes" id="UP000606600">
    <property type="component" value="Unassembled WGS sequence"/>
</dbReference>
<accession>A0ABR7WQJ3</accession>
<dbReference type="RefSeq" id="WP_191189249.1">
    <property type="nucleotide sequence ID" value="NZ_JACWMY010000005.1"/>
</dbReference>
<name>A0ABR7WQJ3_9SPHI</name>
<dbReference type="EMBL" id="JACWMY010000005">
    <property type="protein sequence ID" value="MBD1364590.1"/>
    <property type="molecule type" value="Genomic_DNA"/>
</dbReference>
<evidence type="ECO:0000313" key="2">
    <source>
        <dbReference type="EMBL" id="MBD1364590.1"/>
    </source>
</evidence>
<comment type="caution">
    <text evidence="2">The sequence shown here is derived from an EMBL/GenBank/DDBJ whole genome shotgun (WGS) entry which is preliminary data.</text>
</comment>